<reference evidence="13" key="2">
    <citation type="submission" date="2019-04" db="EMBL/GenBank/DDBJ databases">
        <title>Friends and foes A comparative genomics study of 23 Aspergillus species from section Flavi.</title>
        <authorList>
            <consortium name="DOE Joint Genome Institute"/>
            <person name="Kjaerbolling I."/>
            <person name="Vesth T."/>
            <person name="Frisvad J.C."/>
            <person name="Nybo J.L."/>
            <person name="Theobald S."/>
            <person name="Kildgaard S."/>
            <person name="Isbrandt T."/>
            <person name="Kuo A."/>
            <person name="Sato A."/>
            <person name="Lyhne E.K."/>
            <person name="Kogle M.E."/>
            <person name="Wiebenga A."/>
            <person name="Kun R.S."/>
            <person name="Lubbers R.J."/>
            <person name="Makela M.R."/>
            <person name="Barry K."/>
            <person name="Chovatia M."/>
            <person name="Clum A."/>
            <person name="Daum C."/>
            <person name="Haridas S."/>
            <person name="He G."/>
            <person name="LaButti K."/>
            <person name="Lipzen A."/>
            <person name="Mondo S."/>
            <person name="Riley R."/>
            <person name="Salamov A."/>
            <person name="Simmons B.A."/>
            <person name="Magnuson J.K."/>
            <person name="Henrissat B."/>
            <person name="Mortensen U.H."/>
            <person name="Larsen T.O."/>
            <person name="Devries R.P."/>
            <person name="Grigoriev I.V."/>
            <person name="Machida M."/>
            <person name="Baker S.E."/>
            <person name="Andersen M.R."/>
        </authorList>
    </citation>
    <scope>NUCLEOTIDE SEQUENCE</scope>
    <source>
        <strain evidence="13">CBS 117612</strain>
    </source>
</reference>
<dbReference type="OrthoDB" id="3225429at2759"/>
<comment type="similarity">
    <text evidence="2 12">Belongs to the cutinase family.</text>
</comment>
<comment type="function">
    <text evidence="12">Catalyzes the hydrolysis of complex carboxylic polyesters found in the cell wall of plants. Degrades cutin, a macromolecule that forms the structure of the plant cuticle.</text>
</comment>
<organism evidence="14 15">
    <name type="scientific">Aspergillus arachidicola</name>
    <dbReference type="NCBI Taxonomy" id="656916"/>
    <lineage>
        <taxon>Eukaryota</taxon>
        <taxon>Fungi</taxon>
        <taxon>Dikarya</taxon>
        <taxon>Ascomycota</taxon>
        <taxon>Pezizomycotina</taxon>
        <taxon>Eurotiomycetes</taxon>
        <taxon>Eurotiomycetidae</taxon>
        <taxon>Eurotiales</taxon>
        <taxon>Aspergillaceae</taxon>
        <taxon>Aspergillus</taxon>
        <taxon>Aspergillus subgen. Circumdati</taxon>
    </lineage>
</organism>
<dbReference type="PANTHER" id="PTHR48250:SF1">
    <property type="entry name" value="CUTINASE"/>
    <property type="match status" value="1"/>
</dbReference>
<keyword evidence="7 12" id="KW-0378">Hydrolase</keyword>
<accession>A0A2G7FU55</accession>
<dbReference type="PRINTS" id="PR00129">
    <property type="entry name" value="CUTINASE"/>
</dbReference>
<evidence type="ECO:0000256" key="10">
    <source>
        <dbReference type="PIRSR" id="PIRSR611150-1"/>
    </source>
</evidence>
<evidence type="ECO:0000256" key="8">
    <source>
        <dbReference type="ARBA" id="ARBA00023157"/>
    </source>
</evidence>
<dbReference type="STRING" id="656916.A0A2G7FU55"/>
<evidence type="ECO:0000256" key="7">
    <source>
        <dbReference type="ARBA" id="ARBA00022801"/>
    </source>
</evidence>
<dbReference type="InterPro" id="IPR000675">
    <property type="entry name" value="Cutinase/axe"/>
</dbReference>
<evidence type="ECO:0000313" key="13">
    <source>
        <dbReference type="EMBL" id="KAE8337968.1"/>
    </source>
</evidence>
<dbReference type="FunFam" id="3.40.50.1820:FF:000244">
    <property type="entry name" value="Cutinase"/>
    <property type="match status" value="1"/>
</dbReference>
<dbReference type="InterPro" id="IPR011150">
    <property type="entry name" value="Cutinase_monf"/>
</dbReference>
<gene>
    <name evidence="14" type="ORF">AARAC_011301</name>
    <name evidence="13" type="ORF">BDV24DRAFT_139032</name>
</gene>
<evidence type="ECO:0000256" key="1">
    <source>
        <dbReference type="ARBA" id="ARBA00004613"/>
    </source>
</evidence>
<dbReference type="Gene3D" id="3.40.50.1820">
    <property type="entry name" value="alpha/beta hydrolase"/>
    <property type="match status" value="1"/>
</dbReference>
<dbReference type="InterPro" id="IPR043580">
    <property type="entry name" value="CUTINASE_1"/>
</dbReference>
<keyword evidence="5 12" id="KW-0964">Secreted</keyword>
<comment type="catalytic activity">
    <reaction evidence="9 12">
        <text>cutin + H2O = cutin monomers.</text>
        <dbReference type="EC" id="3.1.1.74"/>
    </reaction>
</comment>
<keyword evidence="6 12" id="KW-0732">Signal</keyword>
<feature type="active site" description="Proton donor/acceptor" evidence="10">
    <location>
        <position position="235"/>
    </location>
</feature>
<dbReference type="EMBL" id="NEXV01000411">
    <property type="protein sequence ID" value="PIG84086.1"/>
    <property type="molecule type" value="Genomic_DNA"/>
</dbReference>
<evidence type="ECO:0000313" key="14">
    <source>
        <dbReference type="EMBL" id="PIG84086.1"/>
    </source>
</evidence>
<evidence type="ECO:0000256" key="9">
    <source>
        <dbReference type="ARBA" id="ARBA00034045"/>
    </source>
</evidence>
<evidence type="ECO:0000256" key="3">
    <source>
        <dbReference type="ARBA" id="ARBA00013095"/>
    </source>
</evidence>
<dbReference type="PROSITE" id="PS00155">
    <property type="entry name" value="CUTINASE_1"/>
    <property type="match status" value="1"/>
</dbReference>
<dbReference type="InterPro" id="IPR029058">
    <property type="entry name" value="AB_hydrolase_fold"/>
</dbReference>
<dbReference type="SMART" id="SM01110">
    <property type="entry name" value="Cutinase"/>
    <property type="match status" value="1"/>
</dbReference>
<feature type="disulfide bond" evidence="11">
    <location>
        <begin position="83"/>
        <end position="159"/>
    </location>
</feature>
<dbReference type="PANTHER" id="PTHR48250">
    <property type="entry name" value="CUTINASE 2-RELATED"/>
    <property type="match status" value="1"/>
</dbReference>
<feature type="chain" id="PRO_5041002503" description="Cutinase" evidence="12">
    <location>
        <begin position="20"/>
        <end position="255"/>
    </location>
</feature>
<evidence type="ECO:0000256" key="4">
    <source>
        <dbReference type="ARBA" id="ARBA00022487"/>
    </source>
</evidence>
<name>A0A2G7FU55_9EURO</name>
<dbReference type="GO" id="GO:0005576">
    <property type="term" value="C:extracellular region"/>
    <property type="evidence" value="ECO:0007669"/>
    <property type="project" value="UniProtKB-SubCell"/>
</dbReference>
<dbReference type="Pfam" id="PF01083">
    <property type="entry name" value="Cutinase"/>
    <property type="match status" value="1"/>
</dbReference>
<feature type="active site" description="Nucleophile" evidence="10">
    <location>
        <position position="170"/>
    </location>
</feature>
<sequence length="255" mass="26276">MHLAIKSLFVSLLGASVLASPLPSDALVERNAPLNEFLSTLLSHLPAIDGTIDAVSGVITDFDQLLADLTGARTTQNGYIGVCTDYTVLFARGTSEPGNVGVLVGPPLSQAFQDAVGARALSFQGVNGYNADVAGYLAGGDAAGSKSMASLASEVLSKCPDTKLVMSGYSQGCQIVHNAVEQLPAEHASKISSVLLFGDPYAGKAFPHVDASRVHTVCHAGDTICNNSVIILPPHLTYAVDVTNAAHFAVAAANN</sequence>
<dbReference type="GO" id="GO:0050525">
    <property type="term" value="F:cutinase activity"/>
    <property type="evidence" value="ECO:0007669"/>
    <property type="project" value="UniProtKB-UniRule"/>
</dbReference>
<feature type="signal peptide" evidence="12">
    <location>
        <begin position="1"/>
        <end position="19"/>
    </location>
</feature>
<protein>
    <recommendedName>
        <fullName evidence="3 12">Cutinase</fullName>
        <ecNumber evidence="3 12">3.1.1.74</ecNumber>
    </recommendedName>
</protein>
<keyword evidence="8 11" id="KW-1015">Disulfide bond</keyword>
<evidence type="ECO:0000256" key="11">
    <source>
        <dbReference type="PIRSR" id="PIRSR611150-2"/>
    </source>
</evidence>
<dbReference type="AlphaFoldDB" id="A0A2G7FU55"/>
<dbReference type="EMBL" id="ML737173">
    <property type="protein sequence ID" value="KAE8337968.1"/>
    <property type="molecule type" value="Genomic_DNA"/>
</dbReference>
<evidence type="ECO:0000313" key="15">
    <source>
        <dbReference type="Proteomes" id="UP000231358"/>
    </source>
</evidence>
<evidence type="ECO:0000256" key="2">
    <source>
        <dbReference type="ARBA" id="ARBA00007534"/>
    </source>
</evidence>
<dbReference type="Proteomes" id="UP000231358">
    <property type="component" value="Unassembled WGS sequence"/>
</dbReference>
<evidence type="ECO:0000256" key="5">
    <source>
        <dbReference type="ARBA" id="ARBA00022525"/>
    </source>
</evidence>
<evidence type="ECO:0000256" key="12">
    <source>
        <dbReference type="RuleBase" id="RU361263"/>
    </source>
</evidence>
<dbReference type="GO" id="GO:0016052">
    <property type="term" value="P:carbohydrate catabolic process"/>
    <property type="evidence" value="ECO:0007669"/>
    <property type="project" value="TreeGrafter"/>
</dbReference>
<dbReference type="EC" id="3.1.1.74" evidence="3 12"/>
<keyword evidence="4 12" id="KW-0719">Serine esterase</keyword>
<feature type="disulfide bond" evidence="11">
    <location>
        <begin position="218"/>
        <end position="225"/>
    </location>
</feature>
<keyword evidence="15" id="KW-1185">Reference proteome</keyword>
<dbReference type="SUPFAM" id="SSF53474">
    <property type="entry name" value="alpha/beta-Hydrolases"/>
    <property type="match status" value="1"/>
</dbReference>
<proteinExistence type="inferred from homology"/>
<feature type="active site" evidence="10">
    <location>
        <position position="222"/>
    </location>
</feature>
<dbReference type="Proteomes" id="UP000325558">
    <property type="component" value="Unassembled WGS sequence"/>
</dbReference>
<evidence type="ECO:0000256" key="6">
    <source>
        <dbReference type="ARBA" id="ARBA00022729"/>
    </source>
</evidence>
<reference evidence="14 15" key="1">
    <citation type="submission" date="2017-05" db="EMBL/GenBank/DDBJ databases">
        <title>Genome sequence for an aflatoxigenic pathogen of Argentinian peanut, Aspergillus arachidicola.</title>
        <authorList>
            <person name="Moore G."/>
            <person name="Beltz S.B."/>
            <person name="Mack B.M."/>
        </authorList>
    </citation>
    <scope>NUCLEOTIDE SEQUENCE [LARGE SCALE GENOMIC DNA]</scope>
    <source>
        <strain evidence="14 15">CBS 117610</strain>
    </source>
</reference>
<comment type="subcellular location">
    <subcellularLocation>
        <location evidence="1 12">Secreted</location>
    </subcellularLocation>
</comment>